<proteinExistence type="predicted"/>
<dbReference type="Proteomes" id="UP001163603">
    <property type="component" value="Chromosome 3"/>
</dbReference>
<name>A0ACC0Z1D0_9ROSI</name>
<gene>
    <name evidence="1" type="ORF">Pint_05734</name>
</gene>
<sequence length="348" mass="39903">MHNYRLRALLSGSIRSLSNPTNRHLLHCSPSRPNANALFNLLALLPLSAPKRRRGFCGYAAEQFSDDEYECDYETHQASSTVANIDEWKWKLSVLLRNETDQEIISRDKRDRRDYEQISNLAKRMGLYSQIYGKVVVASKVPLANYRPDLDDRRPQREVVIPLSLQRRVEGLLQEHLDRIQLSSRKVTESSDELKSIDRVEDVNLDENPDSFLDRSVMEKVLLRRSLQMRNMQRAWQESPEGRKMTDFRKSLPAFKEKERLLQAIARNQVIVISGETGCGKTTQLPQYVLESEIESGRGAFCSIICTQPRRISAMAVSDRVSTERGEPLGETVSFVSLNELTYALTNL</sequence>
<protein>
    <submittedName>
        <fullName evidence="1">Uncharacterized protein</fullName>
    </submittedName>
</protein>
<keyword evidence="2" id="KW-1185">Reference proteome</keyword>
<organism evidence="1 2">
    <name type="scientific">Pistacia integerrima</name>
    <dbReference type="NCBI Taxonomy" id="434235"/>
    <lineage>
        <taxon>Eukaryota</taxon>
        <taxon>Viridiplantae</taxon>
        <taxon>Streptophyta</taxon>
        <taxon>Embryophyta</taxon>
        <taxon>Tracheophyta</taxon>
        <taxon>Spermatophyta</taxon>
        <taxon>Magnoliopsida</taxon>
        <taxon>eudicotyledons</taxon>
        <taxon>Gunneridae</taxon>
        <taxon>Pentapetalae</taxon>
        <taxon>rosids</taxon>
        <taxon>malvids</taxon>
        <taxon>Sapindales</taxon>
        <taxon>Anacardiaceae</taxon>
        <taxon>Pistacia</taxon>
    </lineage>
</organism>
<accession>A0ACC0Z1D0</accession>
<dbReference type="EMBL" id="CM047738">
    <property type="protein sequence ID" value="KAJ0044759.1"/>
    <property type="molecule type" value="Genomic_DNA"/>
</dbReference>
<evidence type="ECO:0000313" key="1">
    <source>
        <dbReference type="EMBL" id="KAJ0044759.1"/>
    </source>
</evidence>
<evidence type="ECO:0000313" key="2">
    <source>
        <dbReference type="Proteomes" id="UP001163603"/>
    </source>
</evidence>
<reference evidence="2" key="1">
    <citation type="journal article" date="2023" name="G3 (Bethesda)">
        <title>Genome assembly and association tests identify interacting loci associated with vigor, precocity, and sex in interspecific pistachio rootstocks.</title>
        <authorList>
            <person name="Palmer W."/>
            <person name="Jacygrad E."/>
            <person name="Sagayaradj S."/>
            <person name="Cavanaugh K."/>
            <person name="Han R."/>
            <person name="Bertier L."/>
            <person name="Beede B."/>
            <person name="Kafkas S."/>
            <person name="Golino D."/>
            <person name="Preece J."/>
            <person name="Michelmore R."/>
        </authorList>
    </citation>
    <scope>NUCLEOTIDE SEQUENCE [LARGE SCALE GENOMIC DNA]</scope>
</reference>
<comment type="caution">
    <text evidence="1">The sequence shown here is derived from an EMBL/GenBank/DDBJ whole genome shotgun (WGS) entry which is preliminary data.</text>
</comment>